<evidence type="ECO:0000256" key="8">
    <source>
        <dbReference type="SAM" id="SignalP"/>
    </source>
</evidence>
<dbReference type="GO" id="GO:0015483">
    <property type="term" value="F:long-chain fatty acid transporting porin activity"/>
    <property type="evidence" value="ECO:0007669"/>
    <property type="project" value="TreeGrafter"/>
</dbReference>
<gene>
    <name evidence="9" type="ORF">L2740_11745</name>
</gene>
<dbReference type="RefSeq" id="WP_248950392.1">
    <property type="nucleotide sequence ID" value="NZ_JAKILB010000006.1"/>
</dbReference>
<dbReference type="Proteomes" id="UP001139293">
    <property type="component" value="Unassembled WGS sequence"/>
</dbReference>
<evidence type="ECO:0000313" key="9">
    <source>
        <dbReference type="EMBL" id="MCL1139213.1"/>
    </source>
</evidence>
<dbReference type="GO" id="GO:0009279">
    <property type="term" value="C:cell outer membrane"/>
    <property type="evidence" value="ECO:0007669"/>
    <property type="project" value="UniProtKB-SubCell"/>
</dbReference>
<dbReference type="PANTHER" id="PTHR35093">
    <property type="entry name" value="OUTER MEMBRANE PROTEIN NMB0088-RELATED"/>
    <property type="match status" value="1"/>
</dbReference>
<evidence type="ECO:0000256" key="7">
    <source>
        <dbReference type="ARBA" id="ARBA00023237"/>
    </source>
</evidence>
<evidence type="ECO:0000256" key="3">
    <source>
        <dbReference type="ARBA" id="ARBA00022452"/>
    </source>
</evidence>
<dbReference type="InterPro" id="IPR005017">
    <property type="entry name" value="OMPP1/FadL/TodX"/>
</dbReference>
<keyword evidence="5 8" id="KW-0732">Signal</keyword>
<dbReference type="Gene3D" id="2.40.160.60">
    <property type="entry name" value="Outer membrane protein transport protein (OMPP1/FadL/TodX)"/>
    <property type="match status" value="1"/>
</dbReference>
<evidence type="ECO:0000256" key="4">
    <source>
        <dbReference type="ARBA" id="ARBA00022692"/>
    </source>
</evidence>
<keyword evidence="4" id="KW-0812">Transmembrane</keyword>
<dbReference type="PANTHER" id="PTHR35093:SF1">
    <property type="entry name" value="OUTER MEMBRANE LONG-CHAIN FATTY ACID RECEPTOR FADL FAMILY"/>
    <property type="match status" value="1"/>
</dbReference>
<dbReference type="AlphaFoldDB" id="A0A9X1ZK13"/>
<reference evidence="9" key="1">
    <citation type="submission" date="2022-01" db="EMBL/GenBank/DDBJ databases">
        <title>Whole genome-based taxonomy of the Shewanellaceae.</title>
        <authorList>
            <person name="Martin-Rodriguez A.J."/>
        </authorList>
    </citation>
    <scope>NUCLEOTIDE SEQUENCE</scope>
    <source>
        <strain evidence="9">KCTC 23973</strain>
    </source>
</reference>
<comment type="similarity">
    <text evidence="2">Belongs to the OmpP1/FadL family.</text>
</comment>
<organism evidence="9 10">
    <name type="scientific">Shewanella pneumatophori</name>
    <dbReference type="NCBI Taxonomy" id="314092"/>
    <lineage>
        <taxon>Bacteria</taxon>
        <taxon>Pseudomonadati</taxon>
        <taxon>Pseudomonadota</taxon>
        <taxon>Gammaproteobacteria</taxon>
        <taxon>Alteromonadales</taxon>
        <taxon>Shewanellaceae</taxon>
        <taxon>Shewanella</taxon>
    </lineage>
</organism>
<evidence type="ECO:0000256" key="1">
    <source>
        <dbReference type="ARBA" id="ARBA00004571"/>
    </source>
</evidence>
<keyword evidence="10" id="KW-1185">Reference proteome</keyword>
<keyword evidence="6" id="KW-0472">Membrane</keyword>
<evidence type="ECO:0000256" key="6">
    <source>
        <dbReference type="ARBA" id="ARBA00023136"/>
    </source>
</evidence>
<keyword evidence="7" id="KW-0998">Cell outer membrane</keyword>
<dbReference type="SUPFAM" id="SSF56935">
    <property type="entry name" value="Porins"/>
    <property type="match status" value="1"/>
</dbReference>
<keyword evidence="3" id="KW-1134">Transmembrane beta strand</keyword>
<comment type="caution">
    <text evidence="9">The sequence shown here is derived from an EMBL/GenBank/DDBJ whole genome shotgun (WGS) entry which is preliminary data.</text>
</comment>
<dbReference type="EMBL" id="JAKILB010000006">
    <property type="protein sequence ID" value="MCL1139213.1"/>
    <property type="molecule type" value="Genomic_DNA"/>
</dbReference>
<evidence type="ECO:0000256" key="2">
    <source>
        <dbReference type="ARBA" id="ARBA00008163"/>
    </source>
</evidence>
<comment type="subcellular location">
    <subcellularLocation>
        <location evidence="1">Cell outer membrane</location>
        <topology evidence="1">Multi-pass membrane protein</topology>
    </subcellularLocation>
</comment>
<feature type="signal peptide" evidence="8">
    <location>
        <begin position="1"/>
        <end position="22"/>
    </location>
</feature>
<accession>A0A9X1ZK13</accession>
<sequence length="416" mass="44664">MKYFNKTLIAVSVALASTQTMAAGFQLNSQSATGIGRAFAGDAVIADNASVLARNPAAMAMFDDKAISVGMTYADVTVEVQDANWTRPPLETVEYGHVANAAEGKVIPNAYYIQPINDTFAFGLAAFSNYGTGTDTSDLTAGGNLPVPGDLVGNTEVTTVNFNASVSARINDQWSVGLGLDIIHGEGVLTRDGQTVLTGPNSVNFVDVEADGIGFGGIVGVTYEMNANNRFGLSYRFSPDIEAEGTLNRLGTEYDELTVPLADIAQFAGFHQLTDAFAVHYTAQWTQWSNFTSVDLHDNNGTTVLKEYQWNDSWFLSAGVTYQLDEKMTLRAGIAYDQGVVGDIESISIPDSDRNWFTAGATYKLNKHSSVDFGYAYVTGRDTEVTEKSLGGLNGTLTATTSTGANYFSLAYNYQF</sequence>
<protein>
    <submittedName>
        <fullName evidence="9">OmpP1/FadL family transporter</fullName>
    </submittedName>
</protein>
<dbReference type="Pfam" id="PF03349">
    <property type="entry name" value="Toluene_X"/>
    <property type="match status" value="1"/>
</dbReference>
<feature type="chain" id="PRO_5040857780" evidence="8">
    <location>
        <begin position="23"/>
        <end position="416"/>
    </location>
</feature>
<name>A0A9X1ZK13_9GAMM</name>
<evidence type="ECO:0000313" key="10">
    <source>
        <dbReference type="Proteomes" id="UP001139293"/>
    </source>
</evidence>
<evidence type="ECO:0000256" key="5">
    <source>
        <dbReference type="ARBA" id="ARBA00022729"/>
    </source>
</evidence>
<proteinExistence type="inferred from homology"/>